<evidence type="ECO:0000313" key="3">
    <source>
        <dbReference type="EMBL" id="MFC4789006.1"/>
    </source>
</evidence>
<dbReference type="InterPro" id="IPR050955">
    <property type="entry name" value="Plant_Biomass_Hydrol_Est"/>
</dbReference>
<dbReference type="Gene3D" id="3.40.50.1820">
    <property type="entry name" value="alpha/beta hydrolase"/>
    <property type="match status" value="1"/>
</dbReference>
<accession>A0ABV9QE25</accession>
<dbReference type="Pfam" id="PF10503">
    <property type="entry name" value="Esterase_PHB"/>
    <property type="match status" value="1"/>
</dbReference>
<dbReference type="Proteomes" id="UP001596001">
    <property type="component" value="Unassembled WGS sequence"/>
</dbReference>
<dbReference type="SUPFAM" id="SSF53474">
    <property type="entry name" value="alpha/beta-Hydrolases"/>
    <property type="match status" value="2"/>
</dbReference>
<name>A0ABV9QE25_9BURK</name>
<protein>
    <submittedName>
        <fullName evidence="3">Alpha/beta hydrolase family esterase</fullName>
    </submittedName>
</protein>
<gene>
    <name evidence="3" type="ORF">ACFO6X_08440</name>
</gene>
<keyword evidence="4" id="KW-1185">Reference proteome</keyword>
<dbReference type="PANTHER" id="PTHR43037">
    <property type="entry name" value="UNNAMED PRODUCT-RELATED"/>
    <property type="match status" value="1"/>
</dbReference>
<evidence type="ECO:0000313" key="4">
    <source>
        <dbReference type="Proteomes" id="UP001596001"/>
    </source>
</evidence>
<dbReference type="InterPro" id="IPR029058">
    <property type="entry name" value="AB_hydrolase_fold"/>
</dbReference>
<keyword evidence="2 3" id="KW-0378">Hydrolase</keyword>
<dbReference type="PANTHER" id="PTHR43037:SF1">
    <property type="entry name" value="BLL1128 PROTEIN"/>
    <property type="match status" value="1"/>
</dbReference>
<comment type="caution">
    <text evidence="3">The sequence shown here is derived from an EMBL/GenBank/DDBJ whole genome shotgun (WGS) entry which is preliminary data.</text>
</comment>
<evidence type="ECO:0000256" key="2">
    <source>
        <dbReference type="ARBA" id="ARBA00022801"/>
    </source>
</evidence>
<evidence type="ECO:0000256" key="1">
    <source>
        <dbReference type="ARBA" id="ARBA00022729"/>
    </source>
</evidence>
<organism evidence="3 4">
    <name type="scientific">Giesbergeria sinuosa</name>
    <dbReference type="NCBI Taxonomy" id="80883"/>
    <lineage>
        <taxon>Bacteria</taxon>
        <taxon>Pseudomonadati</taxon>
        <taxon>Pseudomonadota</taxon>
        <taxon>Betaproteobacteria</taxon>
        <taxon>Burkholderiales</taxon>
        <taxon>Comamonadaceae</taxon>
        <taxon>Giesbergeria</taxon>
    </lineage>
</organism>
<dbReference type="NCBIfam" id="TIGR01840">
    <property type="entry name" value="esterase_phb"/>
    <property type="match status" value="1"/>
</dbReference>
<keyword evidence="1" id="KW-0732">Signal</keyword>
<dbReference type="GO" id="GO:0016787">
    <property type="term" value="F:hydrolase activity"/>
    <property type="evidence" value="ECO:0007669"/>
    <property type="project" value="UniProtKB-KW"/>
</dbReference>
<dbReference type="InterPro" id="IPR010126">
    <property type="entry name" value="Esterase_phb"/>
</dbReference>
<sequence>MNWMDPFSLLLSESAKLVRSNLVADSLLTKPPAPLAPGQFGRVALRWQGVAHDYWLFVPPAAAAHHPLPLVLMLHGCHQSPEDFALGTAMNAAAAQAGVLVLYPAQSPWANPQGCWNWFDPQHQRRGTGELALLVALVDDVAAHQQPVDRRRIYVAGLSAGGAMAALLGSEYPDLFAAVGVHSGLQARAARNIEDALRAMSHGPQTDPALLDEGPHLPVIVFHGDSDDTVHVRNGEYLVDAVLADAMRRGVPLQRCACTGQSAGGQSYTRTVYWEGHHDQMPDRVLVEHWQLHGAGHAWAGGSPEGSYTDPLGVNASQEMLRFFLQHPRLPPC</sequence>
<dbReference type="RefSeq" id="WP_382431981.1">
    <property type="nucleotide sequence ID" value="NZ_JBHSHJ010000005.1"/>
</dbReference>
<reference evidence="4" key="1">
    <citation type="journal article" date="2019" name="Int. J. Syst. Evol. Microbiol.">
        <title>The Global Catalogue of Microorganisms (GCM) 10K type strain sequencing project: providing services to taxonomists for standard genome sequencing and annotation.</title>
        <authorList>
            <consortium name="The Broad Institute Genomics Platform"/>
            <consortium name="The Broad Institute Genome Sequencing Center for Infectious Disease"/>
            <person name="Wu L."/>
            <person name="Ma J."/>
        </authorList>
    </citation>
    <scope>NUCLEOTIDE SEQUENCE [LARGE SCALE GENOMIC DNA]</scope>
    <source>
        <strain evidence="4">CCUG 49452</strain>
    </source>
</reference>
<proteinExistence type="predicted"/>
<dbReference type="EMBL" id="JBHSHJ010000005">
    <property type="protein sequence ID" value="MFC4789006.1"/>
    <property type="molecule type" value="Genomic_DNA"/>
</dbReference>